<dbReference type="eggNOG" id="ENOG5030T79">
    <property type="taxonomic scope" value="Bacteria"/>
</dbReference>
<reference evidence="3 4" key="1">
    <citation type="submission" date="2007-08" db="EMBL/GenBank/DDBJ databases">
        <title>Complete sequence of Roseiflexus castenholzii DSM 13941.</title>
        <authorList>
            <consortium name="US DOE Joint Genome Institute"/>
            <person name="Copeland A."/>
            <person name="Lucas S."/>
            <person name="Lapidus A."/>
            <person name="Barry K."/>
            <person name="Glavina del Rio T."/>
            <person name="Dalin E."/>
            <person name="Tice H."/>
            <person name="Pitluck S."/>
            <person name="Thompson L.S."/>
            <person name="Brettin T."/>
            <person name="Bruce D."/>
            <person name="Detter J.C."/>
            <person name="Han C."/>
            <person name="Tapia R."/>
            <person name="Schmutz J."/>
            <person name="Larimer F."/>
            <person name="Land M."/>
            <person name="Hauser L."/>
            <person name="Kyrpides N."/>
            <person name="Mikhailova N."/>
            <person name="Bryant D.A."/>
            <person name="Hanada S."/>
            <person name="Tsukatani Y."/>
            <person name="Richardson P."/>
        </authorList>
    </citation>
    <scope>NUCLEOTIDE SEQUENCE [LARGE SCALE GENOMIC DNA]</scope>
    <source>
        <strain evidence="4">DSM 13941 / HLO8</strain>
    </source>
</reference>
<feature type="signal peptide" evidence="2">
    <location>
        <begin position="1"/>
        <end position="22"/>
    </location>
</feature>
<gene>
    <name evidence="3" type="ordered locus">Rcas_0403</name>
</gene>
<evidence type="ECO:0000256" key="1">
    <source>
        <dbReference type="SAM" id="MobiDB-lite"/>
    </source>
</evidence>
<accession>A7NGE8</accession>
<feature type="chain" id="PRO_5002713787" description="DUF3558 domain-containing protein" evidence="2">
    <location>
        <begin position="23"/>
        <end position="203"/>
    </location>
</feature>
<organism evidence="3 4">
    <name type="scientific">Roseiflexus castenholzii (strain DSM 13941 / HLO8)</name>
    <dbReference type="NCBI Taxonomy" id="383372"/>
    <lineage>
        <taxon>Bacteria</taxon>
        <taxon>Bacillati</taxon>
        <taxon>Chloroflexota</taxon>
        <taxon>Chloroflexia</taxon>
        <taxon>Chloroflexales</taxon>
        <taxon>Roseiflexineae</taxon>
        <taxon>Roseiflexaceae</taxon>
        <taxon>Roseiflexus</taxon>
    </lineage>
</organism>
<proteinExistence type="predicted"/>
<dbReference type="Proteomes" id="UP000000263">
    <property type="component" value="Chromosome"/>
</dbReference>
<dbReference type="AlphaFoldDB" id="A7NGE8"/>
<evidence type="ECO:0008006" key="5">
    <source>
        <dbReference type="Google" id="ProtNLM"/>
    </source>
</evidence>
<name>A7NGE8_ROSCS</name>
<dbReference type="KEGG" id="rca:Rcas_0403"/>
<dbReference type="STRING" id="383372.Rcas_0403"/>
<dbReference type="HOGENOM" id="CLU_1348069_0_0_0"/>
<sequence>MFERSRVTILLALLALTLSAPACGTSSSPQPAQEETAQSVQATEPPANSSSASGTDPNAVVSCSQILPPDELKNLLINLTPTLTENSYPGGTSCLWSYVNAAGQSSTFFLQVDFSPNAVSLWESTRQSELSNEPSDIVVISIDGLADESYVWSSKTTGLSVVYARIGDKTLIMRYVPQDVIYMANESGIIDMAQRIFERMSGG</sequence>
<keyword evidence="2" id="KW-0732">Signal</keyword>
<protein>
    <recommendedName>
        <fullName evidence="5">DUF3558 domain-containing protein</fullName>
    </recommendedName>
</protein>
<evidence type="ECO:0000313" key="3">
    <source>
        <dbReference type="EMBL" id="ABU56535.1"/>
    </source>
</evidence>
<feature type="region of interest" description="Disordered" evidence="1">
    <location>
        <begin position="24"/>
        <end position="60"/>
    </location>
</feature>
<evidence type="ECO:0000256" key="2">
    <source>
        <dbReference type="SAM" id="SignalP"/>
    </source>
</evidence>
<dbReference type="EMBL" id="CP000804">
    <property type="protein sequence ID" value="ABU56535.1"/>
    <property type="molecule type" value="Genomic_DNA"/>
</dbReference>
<dbReference type="RefSeq" id="WP_011997939.1">
    <property type="nucleotide sequence ID" value="NC_009767.1"/>
</dbReference>
<evidence type="ECO:0000313" key="4">
    <source>
        <dbReference type="Proteomes" id="UP000000263"/>
    </source>
</evidence>
<keyword evidence="4" id="KW-1185">Reference proteome</keyword>